<keyword evidence="1" id="KW-0472">Membrane</keyword>
<reference evidence="3" key="1">
    <citation type="submission" date="2016-10" db="EMBL/GenBank/DDBJ databases">
        <authorList>
            <person name="Varghese N."/>
            <person name="Submissions S."/>
        </authorList>
    </citation>
    <scope>NUCLEOTIDE SEQUENCE [LARGE SCALE GENOMIC DNA]</scope>
    <source>
        <strain evidence="3">MO64</strain>
    </source>
</reference>
<evidence type="ECO:0000313" key="2">
    <source>
        <dbReference type="EMBL" id="SFL26877.1"/>
    </source>
</evidence>
<dbReference type="RefSeq" id="WP_245735073.1">
    <property type="nucleotide sequence ID" value="NZ_FOSR01000023.1"/>
</dbReference>
<keyword evidence="1" id="KW-0812">Transmembrane</keyword>
<dbReference type="AlphaFoldDB" id="A0A1I4GC52"/>
<accession>A0A1I4GC52</accession>
<proteinExistence type="predicted"/>
<keyword evidence="3" id="KW-1185">Reference proteome</keyword>
<feature type="transmembrane region" description="Helical" evidence="1">
    <location>
        <begin position="85"/>
        <end position="103"/>
    </location>
</feature>
<feature type="transmembrane region" description="Helical" evidence="1">
    <location>
        <begin position="109"/>
        <end position="130"/>
    </location>
</feature>
<sequence>MTKDKRTYDVLIDVWNKAEPYFKFLLSRVVKSLPATRDPWRVAPDDKKQKVHVLAGSRESEIAVFPNAIAMGSPASGGMAEGGKLALIAAVPTLALLAASLMALSYGMIFLFIFGIIIFVFVSMTIVWAIKSWLCSPFDWPVIFNRKSRTITWVPVIRFPYWKFWVTKLTPQWRTASWDDVRARSYKYMQSTTGGYGFHDSYSLFLLWGGAEGDPRSLDQAVSIGYQGYFEDELLWMLYEHIRRYMEEDGPAIPHGETLRPLGKGRPIVYPLDVIEACGGPPLSMQEVEKIAAAAPMD</sequence>
<dbReference type="EMBL" id="FOSR01000023">
    <property type="protein sequence ID" value="SFL26877.1"/>
    <property type="molecule type" value="Genomic_DNA"/>
</dbReference>
<organism evidence="2 3">
    <name type="scientific">Rhodanobacter glycinis</name>
    <dbReference type="NCBI Taxonomy" id="582702"/>
    <lineage>
        <taxon>Bacteria</taxon>
        <taxon>Pseudomonadati</taxon>
        <taxon>Pseudomonadota</taxon>
        <taxon>Gammaproteobacteria</taxon>
        <taxon>Lysobacterales</taxon>
        <taxon>Rhodanobacteraceae</taxon>
        <taxon>Rhodanobacter</taxon>
    </lineage>
</organism>
<name>A0A1I4GC52_9GAMM</name>
<evidence type="ECO:0000256" key="1">
    <source>
        <dbReference type="SAM" id="Phobius"/>
    </source>
</evidence>
<evidence type="ECO:0000313" key="3">
    <source>
        <dbReference type="Proteomes" id="UP000198725"/>
    </source>
</evidence>
<protein>
    <submittedName>
        <fullName evidence="2">Uncharacterized protein</fullName>
    </submittedName>
</protein>
<gene>
    <name evidence="2" type="ORF">SAMN05192579_1234</name>
</gene>
<dbReference type="Proteomes" id="UP000198725">
    <property type="component" value="Unassembled WGS sequence"/>
</dbReference>
<keyword evidence="1" id="KW-1133">Transmembrane helix</keyword>